<dbReference type="PANTHER" id="PTHR30146">
    <property type="entry name" value="LACI-RELATED TRANSCRIPTIONAL REPRESSOR"/>
    <property type="match status" value="1"/>
</dbReference>
<sequence length="332" mass="37012">MLMVSLKDVAKEAGVSLMTVSRALKSPDKLSPKTYKVVKEVIDRLGYVPNLAAQHIRGVAANTIGVLSLGTATTPFSVEILLGIEQTVRQHGWNSFVINTFENDSQAMEDAVEQMLSHRPSAIIIARNGLKNVSIPEKLRSFPLVLANCQTQDMAVAAYIPDDYQGQRVVVDRIVAKGYQRPLFLHIPKNYIATAKRRQAFEDAWANHSGQKPVQFFMRRDGEDYFEGAQPLIDYLEKPDPLPFDVIICGNDRIALVAYQLLLAKGYRIPEDVAVCAYDNMVGIAQLFIPPLTTVELPHYQMGQEAALHLIEGRKDRDIHQLPCPLIEGESC</sequence>
<dbReference type="HOGENOM" id="CLU_037628_6_1_6"/>
<dbReference type="eggNOG" id="COG1609">
    <property type="taxonomic scope" value="Bacteria"/>
</dbReference>
<dbReference type="Gene3D" id="3.40.50.2300">
    <property type="match status" value="2"/>
</dbReference>
<organism evidence="6 7">
    <name type="scientific">Mannheimia succiniciproducens (strain KCTC 0769BP / MBEL55E)</name>
    <dbReference type="NCBI Taxonomy" id="221988"/>
    <lineage>
        <taxon>Bacteria</taxon>
        <taxon>Pseudomonadati</taxon>
        <taxon>Pseudomonadota</taxon>
        <taxon>Gammaproteobacteria</taxon>
        <taxon>Pasteurellales</taxon>
        <taxon>Pasteurellaceae</taxon>
        <taxon>Basfia</taxon>
    </lineage>
</organism>
<proteinExistence type="predicted"/>
<dbReference type="GO" id="GO:0000976">
    <property type="term" value="F:transcription cis-regulatory region binding"/>
    <property type="evidence" value="ECO:0007669"/>
    <property type="project" value="TreeGrafter"/>
</dbReference>
<dbReference type="PANTHER" id="PTHR30146:SF151">
    <property type="entry name" value="HTH-TYPE TRANSCRIPTIONAL REPRESSOR CYTR"/>
    <property type="match status" value="1"/>
</dbReference>
<evidence type="ECO:0000259" key="5">
    <source>
        <dbReference type="PROSITE" id="PS50932"/>
    </source>
</evidence>
<feature type="domain" description="HTH lacI-type" evidence="5">
    <location>
        <begin position="4"/>
        <end position="58"/>
    </location>
</feature>
<dbReference type="Proteomes" id="UP000000607">
    <property type="component" value="Chromosome"/>
</dbReference>
<keyword evidence="1" id="KW-0678">Repressor</keyword>
<accession>Q65UE5</accession>
<gene>
    <name evidence="6" type="primary">purR</name>
    <name evidence="6" type="ordered locus">MS0808</name>
</gene>
<dbReference type="EMBL" id="AE016827">
    <property type="protein sequence ID" value="AAU37415.1"/>
    <property type="molecule type" value="Genomic_DNA"/>
</dbReference>
<evidence type="ECO:0000256" key="3">
    <source>
        <dbReference type="ARBA" id="ARBA00023125"/>
    </source>
</evidence>
<dbReference type="AlphaFoldDB" id="Q65UE5"/>
<dbReference type="CDD" id="cd01392">
    <property type="entry name" value="HTH_LacI"/>
    <property type="match status" value="1"/>
</dbReference>
<keyword evidence="2" id="KW-0805">Transcription regulation</keyword>
<dbReference type="CDD" id="cd06288">
    <property type="entry name" value="PBP1_sucrose_transcription_regulator"/>
    <property type="match status" value="1"/>
</dbReference>
<protein>
    <submittedName>
        <fullName evidence="6">PurR protein</fullName>
    </submittedName>
</protein>
<dbReference type="Pfam" id="PF00532">
    <property type="entry name" value="Peripla_BP_1"/>
    <property type="match status" value="1"/>
</dbReference>
<dbReference type="InterPro" id="IPR000843">
    <property type="entry name" value="HTH_LacI"/>
</dbReference>
<dbReference type="InterPro" id="IPR001761">
    <property type="entry name" value="Peripla_BP/Lac1_sug-bd_dom"/>
</dbReference>
<dbReference type="GO" id="GO:0003700">
    <property type="term" value="F:DNA-binding transcription factor activity"/>
    <property type="evidence" value="ECO:0007669"/>
    <property type="project" value="TreeGrafter"/>
</dbReference>
<dbReference type="Pfam" id="PF00356">
    <property type="entry name" value="LacI"/>
    <property type="match status" value="1"/>
</dbReference>
<evidence type="ECO:0000256" key="4">
    <source>
        <dbReference type="ARBA" id="ARBA00023163"/>
    </source>
</evidence>
<evidence type="ECO:0000256" key="2">
    <source>
        <dbReference type="ARBA" id="ARBA00023015"/>
    </source>
</evidence>
<dbReference type="PROSITE" id="PS00356">
    <property type="entry name" value="HTH_LACI_1"/>
    <property type="match status" value="1"/>
</dbReference>
<dbReference type="SUPFAM" id="SSF47413">
    <property type="entry name" value="lambda repressor-like DNA-binding domains"/>
    <property type="match status" value="1"/>
</dbReference>
<keyword evidence="7" id="KW-1185">Reference proteome</keyword>
<reference evidence="6 7" key="1">
    <citation type="journal article" date="2004" name="Nat. Biotechnol.">
        <title>The genome sequence of the capnophilic rumen bacterium Mannheimia succiniciproducens.</title>
        <authorList>
            <person name="Hong S.H."/>
            <person name="Kim J.S."/>
            <person name="Lee S.Y."/>
            <person name="In Y.H."/>
            <person name="Choi S.S."/>
            <person name="Rih J.-K."/>
            <person name="Kim C.H."/>
            <person name="Jeong H."/>
            <person name="Hur C.G."/>
            <person name="Kim J.J."/>
        </authorList>
    </citation>
    <scope>NUCLEOTIDE SEQUENCE [LARGE SCALE GENOMIC DNA]</scope>
    <source>
        <strain evidence="7">KCTC 0769BP / MBEL55E</strain>
    </source>
</reference>
<dbReference type="PROSITE" id="PS50932">
    <property type="entry name" value="HTH_LACI_2"/>
    <property type="match status" value="1"/>
</dbReference>
<evidence type="ECO:0000256" key="1">
    <source>
        <dbReference type="ARBA" id="ARBA00022491"/>
    </source>
</evidence>
<keyword evidence="3" id="KW-0238">DNA-binding</keyword>
<dbReference type="STRING" id="221988.MS0808"/>
<dbReference type="SMART" id="SM00354">
    <property type="entry name" value="HTH_LACI"/>
    <property type="match status" value="1"/>
</dbReference>
<dbReference type="InterPro" id="IPR028082">
    <property type="entry name" value="Peripla_BP_I"/>
</dbReference>
<evidence type="ECO:0000313" key="6">
    <source>
        <dbReference type="EMBL" id="AAU37415.1"/>
    </source>
</evidence>
<keyword evidence="4" id="KW-0804">Transcription</keyword>
<dbReference type="InterPro" id="IPR010982">
    <property type="entry name" value="Lambda_DNA-bd_dom_sf"/>
</dbReference>
<name>Q65UE5_MANSM</name>
<evidence type="ECO:0000313" key="7">
    <source>
        <dbReference type="Proteomes" id="UP000000607"/>
    </source>
</evidence>
<dbReference type="Gene3D" id="1.10.260.40">
    <property type="entry name" value="lambda repressor-like DNA-binding domains"/>
    <property type="match status" value="1"/>
</dbReference>
<dbReference type="KEGG" id="msu:MS0808"/>
<dbReference type="SUPFAM" id="SSF53822">
    <property type="entry name" value="Periplasmic binding protein-like I"/>
    <property type="match status" value="1"/>
</dbReference>